<dbReference type="GO" id="GO:0003676">
    <property type="term" value="F:nucleic acid binding"/>
    <property type="evidence" value="ECO:0007669"/>
    <property type="project" value="InterPro"/>
</dbReference>
<dbReference type="Pfam" id="PF08284">
    <property type="entry name" value="RVP_2"/>
    <property type="match status" value="1"/>
</dbReference>
<dbReference type="Pfam" id="PF03732">
    <property type="entry name" value="Retrotrans_gag"/>
    <property type="match status" value="1"/>
</dbReference>
<accession>A0AAP0B306</accession>
<dbReference type="SMART" id="SM00343">
    <property type="entry name" value="ZnF_C2HC"/>
    <property type="match status" value="2"/>
</dbReference>
<evidence type="ECO:0000313" key="3">
    <source>
        <dbReference type="EMBL" id="KAK8925810.1"/>
    </source>
</evidence>
<dbReference type="SUPFAM" id="SSF50630">
    <property type="entry name" value="Acid proteases"/>
    <property type="match status" value="1"/>
</dbReference>
<dbReference type="Gene3D" id="2.40.70.10">
    <property type="entry name" value="Acid Proteases"/>
    <property type="match status" value="1"/>
</dbReference>
<dbReference type="PANTHER" id="PTHR15503:SF42">
    <property type="entry name" value="ZINC FINGER, CCHC-TYPE, RETROTRANSPOSON GAG DOMAIN, ASPARTIC PEPTIDASE DOMAIN PROTEIN-RELATED"/>
    <property type="match status" value="1"/>
</dbReference>
<evidence type="ECO:0000313" key="4">
    <source>
        <dbReference type="Proteomes" id="UP001418222"/>
    </source>
</evidence>
<evidence type="ECO:0000259" key="2">
    <source>
        <dbReference type="PROSITE" id="PS50158"/>
    </source>
</evidence>
<dbReference type="CDD" id="cd00303">
    <property type="entry name" value="retropepsin_like"/>
    <property type="match status" value="1"/>
</dbReference>
<proteinExistence type="predicted"/>
<reference evidence="3 4" key="1">
    <citation type="journal article" date="2022" name="Nat. Plants">
        <title>Genomes of leafy and leafless Platanthera orchids illuminate the evolution of mycoheterotrophy.</title>
        <authorList>
            <person name="Li M.H."/>
            <person name="Liu K.W."/>
            <person name="Li Z."/>
            <person name="Lu H.C."/>
            <person name="Ye Q.L."/>
            <person name="Zhang D."/>
            <person name="Wang J.Y."/>
            <person name="Li Y.F."/>
            <person name="Zhong Z.M."/>
            <person name="Liu X."/>
            <person name="Yu X."/>
            <person name="Liu D.K."/>
            <person name="Tu X.D."/>
            <person name="Liu B."/>
            <person name="Hao Y."/>
            <person name="Liao X.Y."/>
            <person name="Jiang Y.T."/>
            <person name="Sun W.H."/>
            <person name="Chen J."/>
            <person name="Chen Y.Q."/>
            <person name="Ai Y."/>
            <person name="Zhai J.W."/>
            <person name="Wu S.S."/>
            <person name="Zhou Z."/>
            <person name="Hsiao Y.Y."/>
            <person name="Wu W.L."/>
            <person name="Chen Y.Y."/>
            <person name="Lin Y.F."/>
            <person name="Hsu J.L."/>
            <person name="Li C.Y."/>
            <person name="Wang Z.W."/>
            <person name="Zhao X."/>
            <person name="Zhong W.Y."/>
            <person name="Ma X.K."/>
            <person name="Ma L."/>
            <person name="Huang J."/>
            <person name="Chen G.Z."/>
            <person name="Huang M.Z."/>
            <person name="Huang L."/>
            <person name="Peng D.H."/>
            <person name="Luo Y.B."/>
            <person name="Zou S.Q."/>
            <person name="Chen S.P."/>
            <person name="Lan S."/>
            <person name="Tsai W.C."/>
            <person name="Van de Peer Y."/>
            <person name="Liu Z.J."/>
        </authorList>
    </citation>
    <scope>NUCLEOTIDE SEQUENCE [LARGE SCALE GENOMIC DNA]</scope>
    <source>
        <strain evidence="3">Lor287</strain>
    </source>
</reference>
<dbReference type="SUPFAM" id="SSF57756">
    <property type="entry name" value="Retrovirus zinc finger-like domains"/>
    <property type="match status" value="1"/>
</dbReference>
<dbReference type="InterPro" id="IPR036875">
    <property type="entry name" value="Znf_CCHC_sf"/>
</dbReference>
<protein>
    <recommendedName>
        <fullName evidence="2">CCHC-type domain-containing protein</fullName>
    </recommendedName>
</protein>
<dbReference type="InterPro" id="IPR032567">
    <property type="entry name" value="RTL1-rel"/>
</dbReference>
<dbReference type="EMBL" id="JBBWWQ010000016">
    <property type="protein sequence ID" value="KAK8925810.1"/>
    <property type="molecule type" value="Genomic_DNA"/>
</dbReference>
<name>A0AAP0B306_9ASPA</name>
<keyword evidence="4" id="KW-1185">Reference proteome</keyword>
<dbReference type="PANTHER" id="PTHR15503">
    <property type="entry name" value="LDOC1 RELATED"/>
    <property type="match status" value="1"/>
</dbReference>
<organism evidence="3 4">
    <name type="scientific">Platanthera zijinensis</name>
    <dbReference type="NCBI Taxonomy" id="2320716"/>
    <lineage>
        <taxon>Eukaryota</taxon>
        <taxon>Viridiplantae</taxon>
        <taxon>Streptophyta</taxon>
        <taxon>Embryophyta</taxon>
        <taxon>Tracheophyta</taxon>
        <taxon>Spermatophyta</taxon>
        <taxon>Magnoliopsida</taxon>
        <taxon>Liliopsida</taxon>
        <taxon>Asparagales</taxon>
        <taxon>Orchidaceae</taxon>
        <taxon>Orchidoideae</taxon>
        <taxon>Orchideae</taxon>
        <taxon>Orchidinae</taxon>
        <taxon>Platanthera</taxon>
    </lineage>
</organism>
<dbReference type="Gene3D" id="4.10.60.10">
    <property type="entry name" value="Zinc finger, CCHC-type"/>
    <property type="match status" value="1"/>
</dbReference>
<keyword evidence="1" id="KW-0479">Metal-binding</keyword>
<gene>
    <name evidence="3" type="ORF">KSP39_PZI018570</name>
</gene>
<comment type="caution">
    <text evidence="3">The sequence shown here is derived from an EMBL/GenBank/DDBJ whole genome shotgun (WGS) entry which is preliminary data.</text>
</comment>
<dbReference type="InterPro" id="IPR021109">
    <property type="entry name" value="Peptidase_aspartic_dom_sf"/>
</dbReference>
<keyword evidence="1" id="KW-0862">Zinc</keyword>
<dbReference type="AlphaFoldDB" id="A0AAP0B306"/>
<sequence length="450" mass="49795">MVAGCTWESFKEMLLSKFLPSVERDRLMNDFLHLKQRKLTVSEYEIEFSKLSRFAPGLVSVEADRVKRFLGGLRSDVQQLANAYGAVSYAGAVEAALKVEAIENAKNRGLHVRQDKRKSIGGEGSQEPDVVTRKKTKGTCSFCGRPCHPLEKCFKRLAAQKKEQVHAIQGAPRGDVMCSLCGRKGHDLARCWSKDKACFQCGQKGHLKSRCPQAQPVLPVVPLQALPPPPRADKGKGKLNVISSEEALTSTQVISGRFKVKNRWTRVLFDSGVTHSFVARDFVERFHLSLDRVGGAFSVKFPSGDSMVSDLGIQGCPILLGDFLAKADLKVIDLEDFDVILGMDWLSRYDAVIQCKGKRLDFVKDDGQPGSVYADPLQEPPIVSAVSDVCVPQLEEIPVVCEFPDVFPADLPGLPPDRDVEFVMDLEPGTRPIAKAPYRMAPRELEELRT</sequence>
<dbReference type="InterPro" id="IPR001878">
    <property type="entry name" value="Znf_CCHC"/>
</dbReference>
<dbReference type="PROSITE" id="PS50158">
    <property type="entry name" value="ZF_CCHC"/>
    <property type="match status" value="1"/>
</dbReference>
<keyword evidence="1" id="KW-0863">Zinc-finger</keyword>
<dbReference type="GO" id="GO:0008270">
    <property type="term" value="F:zinc ion binding"/>
    <property type="evidence" value="ECO:0007669"/>
    <property type="project" value="UniProtKB-KW"/>
</dbReference>
<dbReference type="InterPro" id="IPR005162">
    <property type="entry name" value="Retrotrans_gag_dom"/>
</dbReference>
<evidence type="ECO:0000256" key="1">
    <source>
        <dbReference type="PROSITE-ProRule" id="PRU00047"/>
    </source>
</evidence>
<dbReference type="Proteomes" id="UP001418222">
    <property type="component" value="Unassembled WGS sequence"/>
</dbReference>
<feature type="domain" description="CCHC-type" evidence="2">
    <location>
        <begin position="198"/>
        <end position="213"/>
    </location>
</feature>